<evidence type="ECO:0000313" key="3">
    <source>
        <dbReference type="RefSeq" id="XP_030878684.1"/>
    </source>
</evidence>
<dbReference type="KEGG" id="lww:102736250"/>
<evidence type="ECO:0000256" key="1">
    <source>
        <dbReference type="SAM" id="MobiDB-lite"/>
    </source>
</evidence>
<feature type="region of interest" description="Disordered" evidence="1">
    <location>
        <begin position="254"/>
        <end position="275"/>
    </location>
</feature>
<dbReference type="SUPFAM" id="SSF48371">
    <property type="entry name" value="ARM repeat"/>
    <property type="match status" value="1"/>
</dbReference>
<protein>
    <submittedName>
        <fullName evidence="3">Cytoskeleton-associated protein 5-like</fullName>
    </submittedName>
</protein>
<dbReference type="GO" id="GO:0046785">
    <property type="term" value="P:microtubule polymerization"/>
    <property type="evidence" value="ECO:0007669"/>
    <property type="project" value="InterPro"/>
</dbReference>
<dbReference type="Proteomes" id="UP000245341">
    <property type="component" value="Unplaced"/>
</dbReference>
<reference evidence="3" key="1">
    <citation type="submission" date="2025-08" db="UniProtKB">
        <authorList>
            <consortium name="RefSeq"/>
        </authorList>
    </citation>
    <scope>IDENTIFICATION</scope>
    <source>
        <tissue evidence="3">Liver</tissue>
    </source>
</reference>
<keyword evidence="2" id="KW-1185">Reference proteome</keyword>
<name>A0A7F8QBT4_LEPWE</name>
<dbReference type="GO" id="GO:0051010">
    <property type="term" value="F:microtubule plus-end binding"/>
    <property type="evidence" value="ECO:0007669"/>
    <property type="project" value="InterPro"/>
</dbReference>
<feature type="compositionally biased region" description="Polar residues" evidence="1">
    <location>
        <begin position="425"/>
        <end position="436"/>
    </location>
</feature>
<dbReference type="GeneID" id="102736250"/>
<dbReference type="AlphaFoldDB" id="A0A7F8QBT4"/>
<dbReference type="InterPro" id="IPR016024">
    <property type="entry name" value="ARM-type_fold"/>
</dbReference>
<dbReference type="GO" id="GO:0007051">
    <property type="term" value="P:spindle organization"/>
    <property type="evidence" value="ECO:0007669"/>
    <property type="project" value="InterPro"/>
</dbReference>
<feature type="compositionally biased region" description="Basic and acidic residues" evidence="1">
    <location>
        <begin position="437"/>
        <end position="454"/>
    </location>
</feature>
<accession>A0A7F8QBT4</accession>
<dbReference type="PANTHER" id="PTHR12609">
    <property type="entry name" value="MICROTUBULE ASSOCIATED PROTEIN XMAP215"/>
    <property type="match status" value="1"/>
</dbReference>
<dbReference type="RefSeq" id="XP_030878684.1">
    <property type="nucleotide sequence ID" value="XM_031022824.1"/>
</dbReference>
<feature type="compositionally biased region" description="Basic and acidic residues" evidence="1">
    <location>
        <begin position="472"/>
        <end position="486"/>
    </location>
</feature>
<feature type="region of interest" description="Disordered" evidence="1">
    <location>
        <begin position="402"/>
        <end position="486"/>
    </location>
</feature>
<proteinExistence type="predicted"/>
<evidence type="ECO:0000313" key="2">
    <source>
        <dbReference type="Proteomes" id="UP000245341"/>
    </source>
</evidence>
<dbReference type="GO" id="GO:0061863">
    <property type="term" value="F:microtubule plus end polymerase"/>
    <property type="evidence" value="ECO:0007669"/>
    <property type="project" value="InterPro"/>
</dbReference>
<dbReference type="InterPro" id="IPR045110">
    <property type="entry name" value="XMAP215"/>
</dbReference>
<feature type="compositionally biased region" description="Basic and acidic residues" evidence="1">
    <location>
        <begin position="261"/>
        <end position="275"/>
    </location>
</feature>
<sequence>MKKIGMLTISWGFCYQIDEVLRQEDKAEAMSGHIDQFLIATFMQLRLIYNTHMADEKLEKDEIIKLYSCIIGNMISLFQIESLAREASTGVLKDLMHGLITLMLDSRIEDLEEGQQVIRSVNLLVVKVLEKSDQTNILSALLVLLQDSLLATASSPKFSELVMKCLWRMVRLLPDTINSINLDRILLDIHIFMKVFPKEKLKQCKSEFPIRTLKTLLHTLCKLKGPKILDHLTMIDNKNESELEAHLCRMMKHSMDQTGSKSEKETEKGASRIDEKSSKAKVNDFLAEIFKKIGSKENTKEGLAELYEYKKKYSDADIEPFLKNSSQFFQSYVERGLRVIEMEREGKGRIPTSTGISPQMEVTCMPAPPSTVSSIGNTNGEEVGPSVYLERLKILRQRCGLDNTKQDERPPLTSLLSKPAAPPVASSTDMLHSKLSQLRESREQHQHSDLDSNHTHSAGTVTTSSSSTANIDDLKKRLERIKSSRK</sequence>
<dbReference type="GO" id="GO:0030951">
    <property type="term" value="P:establishment or maintenance of microtubule cytoskeleton polarity"/>
    <property type="evidence" value="ECO:0007669"/>
    <property type="project" value="InterPro"/>
</dbReference>
<gene>
    <name evidence="3" type="primary">LOC102736250</name>
</gene>
<organism evidence="2 3">
    <name type="scientific">Leptonychotes weddellii</name>
    <name type="common">Weddell seal</name>
    <name type="synonym">Otaria weddellii</name>
    <dbReference type="NCBI Taxonomy" id="9713"/>
    <lineage>
        <taxon>Eukaryota</taxon>
        <taxon>Metazoa</taxon>
        <taxon>Chordata</taxon>
        <taxon>Craniata</taxon>
        <taxon>Vertebrata</taxon>
        <taxon>Euteleostomi</taxon>
        <taxon>Mammalia</taxon>
        <taxon>Eutheria</taxon>
        <taxon>Laurasiatheria</taxon>
        <taxon>Carnivora</taxon>
        <taxon>Caniformia</taxon>
        <taxon>Pinnipedia</taxon>
        <taxon>Phocidae</taxon>
        <taxon>Monachinae</taxon>
        <taxon>Lobodontini</taxon>
        <taxon>Leptonychotes</taxon>
    </lineage>
</organism>
<dbReference type="OrthoDB" id="205662at2759"/>
<feature type="compositionally biased region" description="Low complexity" evidence="1">
    <location>
        <begin position="455"/>
        <end position="469"/>
    </location>
</feature>